<accession>D7CNF5</accession>
<keyword evidence="2" id="KW-0472">Membrane</keyword>
<feature type="transmembrane region" description="Helical" evidence="2">
    <location>
        <begin position="88"/>
        <end position="106"/>
    </location>
</feature>
<dbReference type="OrthoDB" id="1679952at2"/>
<dbReference type="STRING" id="643648.Slip_1477"/>
<protein>
    <recommendedName>
        <fullName evidence="5">DUF1614 domain-containing protein</fullName>
    </recommendedName>
</protein>
<dbReference type="KEGG" id="slp:Slip_1477"/>
<feature type="compositionally biased region" description="Basic and acidic residues" evidence="1">
    <location>
        <begin position="206"/>
        <end position="224"/>
    </location>
</feature>
<name>D7CNF5_SYNLT</name>
<feature type="transmembrane region" description="Helical" evidence="2">
    <location>
        <begin position="58"/>
        <end position="76"/>
    </location>
</feature>
<feature type="transmembrane region" description="Helical" evidence="2">
    <location>
        <begin position="6"/>
        <end position="24"/>
    </location>
</feature>
<dbReference type="HOGENOM" id="CLU_1165382_0_0_9"/>
<dbReference type="Proteomes" id="UP000000378">
    <property type="component" value="Chromosome"/>
</dbReference>
<evidence type="ECO:0000256" key="1">
    <source>
        <dbReference type="SAM" id="MobiDB-lite"/>
    </source>
</evidence>
<dbReference type="InterPro" id="IPR011672">
    <property type="entry name" value="DUF1614"/>
</dbReference>
<evidence type="ECO:0000313" key="3">
    <source>
        <dbReference type="EMBL" id="ADI02240.1"/>
    </source>
</evidence>
<evidence type="ECO:0000256" key="2">
    <source>
        <dbReference type="SAM" id="Phobius"/>
    </source>
</evidence>
<sequence length="238" mass="25421">MTNFPVGMITLLIVSILIYFGVAHRVLDRMRLTDRGALAVVALIIVGSFIDLPVTGRITVNLGGIIPVILAFYVLARAGTSKEWVRGIAAAVVTALVLFLTSKIMGAEPESMFVDPLYVYPLVAGVVGYLAGRSRRGAFFAAVVGVMALDIGQYFWLVRVGGPGIVHIGGAGAFDALVLSGILAVLLAEVIGEIRERLQGGPRSRGRSEALVENLKEPHPDPARKPLLGEQGDEQRHE</sequence>
<keyword evidence="4" id="KW-1185">Reference proteome</keyword>
<feature type="transmembrane region" description="Helical" evidence="2">
    <location>
        <begin position="112"/>
        <end position="131"/>
    </location>
</feature>
<keyword evidence="2" id="KW-1133">Transmembrane helix</keyword>
<dbReference type="eggNOG" id="COG4089">
    <property type="taxonomic scope" value="Bacteria"/>
</dbReference>
<dbReference type="EMBL" id="CP002048">
    <property type="protein sequence ID" value="ADI02240.1"/>
    <property type="molecule type" value="Genomic_DNA"/>
</dbReference>
<proteinExistence type="predicted"/>
<feature type="transmembrane region" description="Helical" evidence="2">
    <location>
        <begin position="36"/>
        <end position="52"/>
    </location>
</feature>
<feature type="transmembrane region" description="Helical" evidence="2">
    <location>
        <begin position="138"/>
        <end position="158"/>
    </location>
</feature>
<feature type="region of interest" description="Disordered" evidence="1">
    <location>
        <begin position="200"/>
        <end position="238"/>
    </location>
</feature>
<reference evidence="4" key="1">
    <citation type="journal article" date="2010" name="Stand. Genomic Sci.">
        <title>Complete genome sequence of Syntrophothermus lipocalidus type strain (TGB-C1T).</title>
        <authorList>
            <consortium name="US DOE Joint Genome Institute (JGI-PGF)"/>
            <person name="Djao O."/>
            <person name="Zhang X."/>
            <person name="Lucas S."/>
            <person name="Lapidus A."/>
            <person name="Glavina Del Rio T."/>
            <person name="Nolan M."/>
            <person name="Tice H."/>
            <person name="Cheng J."/>
            <person name="Han C."/>
            <person name="Tapia R."/>
            <person name="Goodwin L."/>
            <person name="Pitluck S."/>
            <person name="Liolios K."/>
            <person name="Ivanova N."/>
            <person name="Mavromatis K."/>
            <person name="Mikhailova N."/>
            <person name="Ovchinnikova G."/>
            <person name="Pati A."/>
            <person name="Brambilla E."/>
            <person name="Chen A."/>
            <person name="Palaniappan K."/>
            <person name="Land M."/>
            <person name="Hauser L."/>
            <person name="Chang Y."/>
            <person name="Jeffries C."/>
            <person name="Rohde M."/>
            <person name="Sikorski J."/>
            <person name="Spring S."/>
            <person name="Goker M."/>
            <person name="Detter J."/>
            <person name="Woyke T."/>
            <person name="Bristow J."/>
            <person name="Eisen J."/>
            <person name="Markowitz V."/>
            <person name="Hugenholtz P."/>
            <person name="Kyrpides N."/>
            <person name="Klenk H."/>
        </authorList>
    </citation>
    <scope>NUCLEOTIDE SEQUENCE [LARGE SCALE GENOMIC DNA]</scope>
    <source>
        <strain evidence="4">DSM 12680 / TGB-C1</strain>
    </source>
</reference>
<reference evidence="3 4" key="2">
    <citation type="journal article" date="2010" name="Stand. Genomic Sci.">
        <title>Complete genome sequence of Syntrophothermus lipocalidus type strain (TGB-C1).</title>
        <authorList>
            <person name="Djao O.D."/>
            <person name="Zhang X."/>
            <person name="Lucas S."/>
            <person name="Lapidus A."/>
            <person name="Del Rio T.G."/>
            <person name="Nolan M."/>
            <person name="Tice H."/>
            <person name="Cheng J.F."/>
            <person name="Han C."/>
            <person name="Tapia R."/>
            <person name="Goodwin L."/>
            <person name="Pitluck S."/>
            <person name="Liolios K."/>
            <person name="Ivanova N."/>
            <person name="Mavromatis K."/>
            <person name="Mikhailova N."/>
            <person name="Ovchinnikova G."/>
            <person name="Pati A."/>
            <person name="Brambilla E."/>
            <person name="Chen A."/>
            <person name="Palaniappan K."/>
            <person name="Land M."/>
            <person name="Hauser L."/>
            <person name="Chang Y.J."/>
            <person name="Jeffries C.D."/>
            <person name="Rohde M."/>
            <person name="Sikorski J."/>
            <person name="Spring S."/>
            <person name="Goker M."/>
            <person name="Detter J.C."/>
            <person name="Woyke T."/>
            <person name="Bristow J."/>
            <person name="Eisen J.A."/>
            <person name="Markowitz V."/>
            <person name="Hugenholtz P."/>
            <person name="Kyrpides N.C."/>
            <person name="Klenk H.P."/>
        </authorList>
    </citation>
    <scope>NUCLEOTIDE SEQUENCE [LARGE SCALE GENOMIC DNA]</scope>
    <source>
        <strain evidence="4">DSM 12680 / TGB-C1</strain>
    </source>
</reference>
<organism evidence="3 4">
    <name type="scientific">Syntrophothermus lipocalidus (strain DSM 12680 / TGB-C1)</name>
    <dbReference type="NCBI Taxonomy" id="643648"/>
    <lineage>
        <taxon>Bacteria</taxon>
        <taxon>Bacillati</taxon>
        <taxon>Bacillota</taxon>
        <taxon>Clostridia</taxon>
        <taxon>Eubacteriales</taxon>
        <taxon>Syntrophomonadaceae</taxon>
        <taxon>Syntrophothermus</taxon>
    </lineage>
</organism>
<evidence type="ECO:0000313" key="4">
    <source>
        <dbReference type="Proteomes" id="UP000000378"/>
    </source>
</evidence>
<dbReference type="Pfam" id="PF07758">
    <property type="entry name" value="DUF1614"/>
    <property type="match status" value="1"/>
</dbReference>
<evidence type="ECO:0008006" key="5">
    <source>
        <dbReference type="Google" id="ProtNLM"/>
    </source>
</evidence>
<feature type="transmembrane region" description="Helical" evidence="2">
    <location>
        <begin position="164"/>
        <end position="188"/>
    </location>
</feature>
<gene>
    <name evidence="3" type="ordered locus">Slip_1477</name>
</gene>
<keyword evidence="2" id="KW-0812">Transmembrane</keyword>
<dbReference type="AlphaFoldDB" id="D7CNF5"/>
<dbReference type="RefSeq" id="WP_013175642.1">
    <property type="nucleotide sequence ID" value="NC_014220.1"/>
</dbReference>